<dbReference type="GO" id="GO:0005737">
    <property type="term" value="C:cytoplasm"/>
    <property type="evidence" value="ECO:0007669"/>
    <property type="project" value="UniProtKB-SubCell"/>
</dbReference>
<organism evidence="11 12">
    <name type="scientific">Colletotrichum tabaci</name>
    <dbReference type="NCBI Taxonomy" id="1209068"/>
    <lineage>
        <taxon>Eukaryota</taxon>
        <taxon>Fungi</taxon>
        <taxon>Dikarya</taxon>
        <taxon>Ascomycota</taxon>
        <taxon>Pezizomycotina</taxon>
        <taxon>Sordariomycetes</taxon>
        <taxon>Hypocreomycetidae</taxon>
        <taxon>Glomerellales</taxon>
        <taxon>Glomerellaceae</taxon>
        <taxon>Colletotrichum</taxon>
        <taxon>Colletotrichum destructivum species complex</taxon>
    </lineage>
</organism>
<evidence type="ECO:0000313" key="12">
    <source>
        <dbReference type="Proteomes" id="UP001327957"/>
    </source>
</evidence>
<keyword evidence="12" id="KW-1185">Reference proteome</keyword>
<dbReference type="FunFam" id="3.10.450.50:FF:000005">
    <property type="entry name" value="Nuclear transport factor 2"/>
    <property type="match status" value="1"/>
</dbReference>
<comment type="similarity">
    <text evidence="2">Belongs to the glycosyl hydrolase 43 family.</text>
</comment>
<keyword evidence="4 11" id="KW-0378">Hydrolase</keyword>
<evidence type="ECO:0000256" key="5">
    <source>
        <dbReference type="ARBA" id="ARBA00023295"/>
    </source>
</evidence>
<evidence type="ECO:0000256" key="3">
    <source>
        <dbReference type="ARBA" id="ARBA00022490"/>
    </source>
</evidence>
<gene>
    <name evidence="11" type="ORF">QIS74_10262</name>
</gene>
<dbReference type="GO" id="GO:0005975">
    <property type="term" value="P:carbohydrate metabolic process"/>
    <property type="evidence" value="ECO:0007669"/>
    <property type="project" value="InterPro"/>
</dbReference>
<dbReference type="InterPro" id="IPR013320">
    <property type="entry name" value="ConA-like_dom_sf"/>
</dbReference>
<dbReference type="Pfam" id="PF02136">
    <property type="entry name" value="NTF2"/>
    <property type="match status" value="1"/>
</dbReference>
<feature type="active site" description="Proton acceptor" evidence="8">
    <location>
        <position position="37"/>
    </location>
</feature>
<protein>
    <recommendedName>
        <fullName evidence="6">Nuclear transport factor 2</fullName>
    </recommendedName>
</protein>
<dbReference type="SUPFAM" id="SSF54427">
    <property type="entry name" value="NTF2-like"/>
    <property type="match status" value="1"/>
</dbReference>
<evidence type="ECO:0000256" key="1">
    <source>
        <dbReference type="ARBA" id="ARBA00004496"/>
    </source>
</evidence>
<dbReference type="CDD" id="cd18833">
    <property type="entry name" value="GH43_PcXyl-like"/>
    <property type="match status" value="1"/>
</dbReference>
<keyword evidence="3" id="KW-0963">Cytoplasm</keyword>
<evidence type="ECO:0000256" key="9">
    <source>
        <dbReference type="PIRSR" id="PIRSR606710-2"/>
    </source>
</evidence>
<evidence type="ECO:0000256" key="8">
    <source>
        <dbReference type="PIRSR" id="PIRSR606710-1"/>
    </source>
</evidence>
<feature type="site" description="Important for catalytic activity, responsible for pKa modulation of the active site Glu and correct orientation of both the proton donor and substrate" evidence="9">
    <location>
        <position position="159"/>
    </location>
</feature>
<reference evidence="11 12" key="1">
    <citation type="submission" date="2023-04" db="EMBL/GenBank/DDBJ databases">
        <title>Colletotrichum tabacum stain YC1 causing leaf anthracnose on Nicotiana tabacum(L.) cv.</title>
        <authorList>
            <person name="Ji Z."/>
            <person name="Wang M."/>
            <person name="Zhang J."/>
            <person name="Wang N."/>
            <person name="Zhou Z."/>
        </authorList>
    </citation>
    <scope>NUCLEOTIDE SEQUENCE [LARGE SCALE GENOMIC DNA]</scope>
    <source>
        <strain evidence="11 12">YC1</strain>
    </source>
</reference>
<evidence type="ECO:0000313" key="11">
    <source>
        <dbReference type="EMBL" id="KAK6210998.1"/>
    </source>
</evidence>
<dbReference type="Gene3D" id="3.10.450.50">
    <property type="match status" value="1"/>
</dbReference>
<dbReference type="PANTHER" id="PTHR42812">
    <property type="entry name" value="BETA-XYLOSIDASE"/>
    <property type="match status" value="1"/>
</dbReference>
<dbReference type="SUPFAM" id="SSF49899">
    <property type="entry name" value="Concanavalin A-like lectins/glucanases"/>
    <property type="match status" value="1"/>
</dbReference>
<feature type="active site" description="Proton donor" evidence="8">
    <location>
        <position position="212"/>
    </location>
</feature>
<feature type="domain" description="NTF2" evidence="10">
    <location>
        <begin position="590"/>
        <end position="703"/>
    </location>
</feature>
<sequence length="706" mass="78802">MHIDCSAAEAFLYHRVPQTSDSNSTFYNPIIPGFHPDPSCIFVSEQNDTFFCASSSFNAFPGIPLHASKDLHNWKLIGHVLNRKEQLPRLAETNRSTSGIWAPTLRYHDEAFWVVTTLVDDEKDAADASRWDNIIFKAKDPYDLKSWSDAVHFEFEGYDTEPFWDDDGKTYLNGAHAWKMGPWIQQTEANLDTGEVGEWKTIWNGTGGMAPEGPHIYRKDGWYYLLAAEGMISNANMKYVAKLRDITGGTGLGHMVTMARSNNIDGPYESNPANPILTNANTTDYFQTVGHADLFQDHSGNWWSVALATRSGPQWHHFPMVRETVLTAATWNEGEWPYLTPVAGKMRGWKMPAKNLEVKGPGPWVSLGDVEGDVINFAPNSTVPAHFTHWRYPIESSYAVSPPEHPNSLRLTPSKLNLTALNGNYAGAEGQTFVGRRQQDTLFSYSVDVDFKPTEVEEEAGVSVFLTQNHHFDLGMVLLPANASTQAFPGQNSTIVKDPDELKLHLRFRGESYAPIPANIVAPVPEGWVGAPLQLEIKAFNMTHYAFSCGPAGAASRMQTLLHASNAALSWGFTGVFLGVYATSNDFEEIAKQFIEFYYNQFDSDRKGLSSLYREQSMLTFESASSLGVNSIVEKLSSLPFQKVKHQVTTLDAQPTLEGGIIILVTGQLLVDEEQRPMNYTQAFQLLRDPSGNYFVFNDIFKLVYG</sequence>
<evidence type="ECO:0000259" key="10">
    <source>
        <dbReference type="PROSITE" id="PS50177"/>
    </source>
</evidence>
<dbReference type="AlphaFoldDB" id="A0AAV9T1Z4"/>
<dbReference type="InterPro" id="IPR002075">
    <property type="entry name" value="NTF2_dom"/>
</dbReference>
<dbReference type="InterPro" id="IPR018222">
    <property type="entry name" value="Nuclear_transport_factor_2_euk"/>
</dbReference>
<dbReference type="InterPro" id="IPR006710">
    <property type="entry name" value="Glyco_hydro_43"/>
</dbReference>
<dbReference type="InterPro" id="IPR051795">
    <property type="entry name" value="Glycosyl_Hydrlase_43"/>
</dbReference>
<dbReference type="SUPFAM" id="SSF75005">
    <property type="entry name" value="Arabinanase/levansucrase/invertase"/>
    <property type="match status" value="1"/>
</dbReference>
<dbReference type="GO" id="GO:0004553">
    <property type="term" value="F:hydrolase activity, hydrolyzing O-glycosyl compounds"/>
    <property type="evidence" value="ECO:0007669"/>
    <property type="project" value="InterPro"/>
</dbReference>
<comment type="function">
    <text evidence="7">Facilitates protein transport into the nucleus. Could be part of a multicomponent system of cytosolic factors that assemble at the pore complex during nuclear import.</text>
</comment>
<dbReference type="EMBL" id="JASAOK010000046">
    <property type="protein sequence ID" value="KAK6210998.1"/>
    <property type="molecule type" value="Genomic_DNA"/>
</dbReference>
<evidence type="ECO:0000256" key="6">
    <source>
        <dbReference type="ARBA" id="ARBA00026247"/>
    </source>
</evidence>
<name>A0AAV9T1Z4_9PEZI</name>
<evidence type="ECO:0000256" key="7">
    <source>
        <dbReference type="ARBA" id="ARBA00053082"/>
    </source>
</evidence>
<comment type="subcellular location">
    <subcellularLocation>
        <location evidence="1">Cytoplasm</location>
    </subcellularLocation>
</comment>
<comment type="caution">
    <text evidence="11">The sequence shown here is derived from an EMBL/GenBank/DDBJ whole genome shotgun (WGS) entry which is preliminary data.</text>
</comment>
<dbReference type="PROSITE" id="PS50177">
    <property type="entry name" value="NTF2_DOMAIN"/>
    <property type="match status" value="1"/>
</dbReference>
<dbReference type="GO" id="GO:0006606">
    <property type="term" value="P:protein import into nucleus"/>
    <property type="evidence" value="ECO:0007669"/>
    <property type="project" value="UniProtKB-ARBA"/>
</dbReference>
<evidence type="ECO:0000256" key="2">
    <source>
        <dbReference type="ARBA" id="ARBA00009865"/>
    </source>
</evidence>
<dbReference type="InterPro" id="IPR023296">
    <property type="entry name" value="Glyco_hydro_beta-prop_sf"/>
</dbReference>
<dbReference type="Gene3D" id="2.115.10.20">
    <property type="entry name" value="Glycosyl hydrolase domain, family 43"/>
    <property type="match status" value="1"/>
</dbReference>
<dbReference type="InterPro" id="IPR032710">
    <property type="entry name" value="NTF2-like_dom_sf"/>
</dbReference>
<keyword evidence="5" id="KW-0326">Glycosidase</keyword>
<proteinExistence type="inferred from homology"/>
<dbReference type="CDD" id="cd00780">
    <property type="entry name" value="NTF2"/>
    <property type="match status" value="1"/>
</dbReference>
<dbReference type="GO" id="GO:0005635">
    <property type="term" value="C:nuclear envelope"/>
    <property type="evidence" value="ECO:0007669"/>
    <property type="project" value="UniProtKB-ARBA"/>
</dbReference>
<evidence type="ECO:0000256" key="4">
    <source>
        <dbReference type="ARBA" id="ARBA00022801"/>
    </source>
</evidence>
<dbReference type="Proteomes" id="UP001327957">
    <property type="component" value="Unassembled WGS sequence"/>
</dbReference>
<accession>A0AAV9T1Z4</accession>
<dbReference type="PANTHER" id="PTHR42812:SF17">
    <property type="entry name" value="BETA-XYLOSIDASE C-TERMINAL CONCANAVALIN A-LIKE DOMAIN-CONTAINING PROTEIN-RELATED"/>
    <property type="match status" value="1"/>
</dbReference>
<dbReference type="Pfam" id="PF04616">
    <property type="entry name" value="Glyco_hydro_43"/>
    <property type="match status" value="1"/>
</dbReference>